<keyword evidence="4 7" id="KW-0067">ATP-binding</keyword>
<dbReference type="Gene3D" id="3.40.50.300">
    <property type="entry name" value="P-loop containing nucleotide triphosphate hydrolases"/>
    <property type="match status" value="1"/>
</dbReference>
<name>A0ABW3F086_9ACTN</name>
<feature type="domain" description="ABC transporter" evidence="8">
    <location>
        <begin position="5"/>
        <end position="235"/>
    </location>
</feature>
<gene>
    <name evidence="7" type="primary">potA</name>
    <name evidence="9" type="ORF">ACFQ11_30340</name>
</gene>
<dbReference type="CDD" id="cd03300">
    <property type="entry name" value="ABC_PotA_N"/>
    <property type="match status" value="1"/>
</dbReference>
<keyword evidence="10" id="KW-1185">Reference proteome</keyword>
<comment type="function">
    <text evidence="7">Part of the ABC transporter complex PotABCD involved in spermidine/putrescine import. Responsible for energy coupling to the transport system.</text>
</comment>
<dbReference type="Pfam" id="PF00005">
    <property type="entry name" value="ABC_tran"/>
    <property type="match status" value="1"/>
</dbReference>
<keyword evidence="1 7" id="KW-0813">Transport</keyword>
<evidence type="ECO:0000313" key="10">
    <source>
        <dbReference type="Proteomes" id="UP001596972"/>
    </source>
</evidence>
<keyword evidence="2 7" id="KW-1003">Cell membrane</keyword>
<comment type="caution">
    <text evidence="9">The sequence shown here is derived from an EMBL/GenBank/DDBJ whole genome shotgun (WGS) entry which is preliminary data.</text>
</comment>
<dbReference type="InterPro" id="IPR017879">
    <property type="entry name" value="PotA_ATP-bd"/>
</dbReference>
<dbReference type="PROSITE" id="PS00211">
    <property type="entry name" value="ABC_TRANSPORTER_1"/>
    <property type="match status" value="1"/>
</dbReference>
<keyword evidence="3 7" id="KW-0547">Nucleotide-binding</keyword>
<dbReference type="PANTHER" id="PTHR42781:SF4">
    <property type="entry name" value="SPERMIDINE_PUTRESCINE IMPORT ATP-BINDING PROTEIN POTA"/>
    <property type="match status" value="1"/>
</dbReference>
<dbReference type="InterPro" id="IPR003593">
    <property type="entry name" value="AAA+_ATPase"/>
</dbReference>
<evidence type="ECO:0000256" key="7">
    <source>
        <dbReference type="RuleBase" id="RU364083"/>
    </source>
</evidence>
<comment type="similarity">
    <text evidence="7">Belongs to the ABC transporter superfamily. Spermidine/putrescine importer (TC 3.A.1.11.1) family.</text>
</comment>
<evidence type="ECO:0000256" key="3">
    <source>
        <dbReference type="ARBA" id="ARBA00022741"/>
    </source>
</evidence>
<sequence length="364" mass="38966">MVPAIELAGVEKTYGRTAAVRGVDLAVAPGEFFSLLGPSGCGKTTVLRMVAGLEEPSAGEVRLDGRGVNGIPAERRDVNMVFQSYALFPHMSVFDNVAFGLRRRGAGRAEVRARVGEMLEMVDLAGRERRRPVELSGGQQQRVALARALVNRPRALLLDEPLGALDLRLRQAMQDELKRLQRDVGVTFVYVTHDQGEALTMSDRMAVMNEGRVEQVGTPRDVYERPATRFAAGFIGTSNVLDGEVVEASGGVAVIGHGADGRIEVPGAPVGARLEVTVRPEKVRLTADEPPARACRVRGTVADVVYQGASTRYGVRTSAGADVSVLVQNDGTADLVADRGDEVWLSWEPRHSYVIGAGATGGAR</sequence>
<dbReference type="SUPFAM" id="SSF52540">
    <property type="entry name" value="P-loop containing nucleoside triphosphate hydrolases"/>
    <property type="match status" value="1"/>
</dbReference>
<dbReference type="SMART" id="SM00382">
    <property type="entry name" value="AAA"/>
    <property type="match status" value="1"/>
</dbReference>
<dbReference type="EMBL" id="JBHTJA010000096">
    <property type="protein sequence ID" value="MFD0904717.1"/>
    <property type="molecule type" value="Genomic_DNA"/>
</dbReference>
<keyword evidence="5 7" id="KW-1278">Translocase</keyword>
<comment type="catalytic activity">
    <reaction evidence="7">
        <text>ATP + H2O + polyamine-[polyamine-binding protein]Side 1 = ADP + phosphate + polyamineSide 2 + [polyamine-binding protein]Side 1.</text>
        <dbReference type="EC" id="7.6.2.11"/>
    </reaction>
</comment>
<reference evidence="10" key="1">
    <citation type="journal article" date="2019" name="Int. J. Syst. Evol. Microbiol.">
        <title>The Global Catalogue of Microorganisms (GCM) 10K type strain sequencing project: providing services to taxonomists for standard genome sequencing and annotation.</title>
        <authorList>
            <consortium name="The Broad Institute Genomics Platform"/>
            <consortium name="The Broad Institute Genome Sequencing Center for Infectious Disease"/>
            <person name="Wu L."/>
            <person name="Ma J."/>
        </authorList>
    </citation>
    <scope>NUCLEOTIDE SEQUENCE [LARGE SCALE GENOMIC DNA]</scope>
    <source>
        <strain evidence="10">JCM 31202</strain>
    </source>
</reference>
<comment type="subunit">
    <text evidence="7">The complex is composed of two ATP-binding proteins (PotA), two transmembrane proteins (PotB and PotC) and a solute-binding protein (PotD).</text>
</comment>
<accession>A0ABW3F086</accession>
<dbReference type="Pfam" id="PF08402">
    <property type="entry name" value="TOBE_2"/>
    <property type="match status" value="1"/>
</dbReference>
<evidence type="ECO:0000256" key="1">
    <source>
        <dbReference type="ARBA" id="ARBA00022448"/>
    </source>
</evidence>
<evidence type="ECO:0000256" key="4">
    <source>
        <dbReference type="ARBA" id="ARBA00022840"/>
    </source>
</evidence>
<dbReference type="EC" id="7.6.2.11" evidence="7"/>
<evidence type="ECO:0000256" key="2">
    <source>
        <dbReference type="ARBA" id="ARBA00022475"/>
    </source>
</evidence>
<dbReference type="Proteomes" id="UP001596972">
    <property type="component" value="Unassembled WGS sequence"/>
</dbReference>
<evidence type="ECO:0000313" key="9">
    <source>
        <dbReference type="EMBL" id="MFD0904717.1"/>
    </source>
</evidence>
<dbReference type="Gene3D" id="2.40.50.100">
    <property type="match status" value="1"/>
</dbReference>
<dbReference type="InterPro" id="IPR027417">
    <property type="entry name" value="P-loop_NTPase"/>
</dbReference>
<dbReference type="NCBIfam" id="TIGR01187">
    <property type="entry name" value="potA"/>
    <property type="match status" value="1"/>
</dbReference>
<organism evidence="9 10">
    <name type="scientific">Actinomadura sediminis</name>
    <dbReference type="NCBI Taxonomy" id="1038904"/>
    <lineage>
        <taxon>Bacteria</taxon>
        <taxon>Bacillati</taxon>
        <taxon>Actinomycetota</taxon>
        <taxon>Actinomycetes</taxon>
        <taxon>Streptosporangiales</taxon>
        <taxon>Thermomonosporaceae</taxon>
        <taxon>Actinomadura</taxon>
    </lineage>
</organism>
<dbReference type="RefSeq" id="WP_378304873.1">
    <property type="nucleotide sequence ID" value="NZ_JBHTJA010000096.1"/>
</dbReference>
<dbReference type="InterPro" id="IPR050093">
    <property type="entry name" value="ABC_SmlMolc_Importer"/>
</dbReference>
<dbReference type="InterPro" id="IPR008995">
    <property type="entry name" value="Mo/tungstate-bd_C_term_dom"/>
</dbReference>
<evidence type="ECO:0000259" key="8">
    <source>
        <dbReference type="PROSITE" id="PS50893"/>
    </source>
</evidence>
<evidence type="ECO:0000256" key="5">
    <source>
        <dbReference type="ARBA" id="ARBA00022967"/>
    </source>
</evidence>
<protein>
    <recommendedName>
        <fullName evidence="7">Spermidine/putrescine import ATP-binding protein PotA</fullName>
        <ecNumber evidence="7">7.6.2.11</ecNumber>
    </recommendedName>
</protein>
<dbReference type="InterPro" id="IPR003439">
    <property type="entry name" value="ABC_transporter-like_ATP-bd"/>
</dbReference>
<dbReference type="GO" id="GO:0005524">
    <property type="term" value="F:ATP binding"/>
    <property type="evidence" value="ECO:0007669"/>
    <property type="project" value="UniProtKB-KW"/>
</dbReference>
<dbReference type="SUPFAM" id="SSF50331">
    <property type="entry name" value="MOP-like"/>
    <property type="match status" value="1"/>
</dbReference>
<keyword evidence="6 7" id="KW-0472">Membrane</keyword>
<dbReference type="InterPro" id="IPR005893">
    <property type="entry name" value="PotA-like"/>
</dbReference>
<dbReference type="InterPro" id="IPR013611">
    <property type="entry name" value="Transp-assoc_OB_typ2"/>
</dbReference>
<dbReference type="PANTHER" id="PTHR42781">
    <property type="entry name" value="SPERMIDINE/PUTRESCINE IMPORT ATP-BINDING PROTEIN POTA"/>
    <property type="match status" value="1"/>
</dbReference>
<proteinExistence type="inferred from homology"/>
<evidence type="ECO:0000256" key="6">
    <source>
        <dbReference type="ARBA" id="ARBA00023136"/>
    </source>
</evidence>
<dbReference type="PROSITE" id="PS50893">
    <property type="entry name" value="ABC_TRANSPORTER_2"/>
    <property type="match status" value="1"/>
</dbReference>
<dbReference type="InterPro" id="IPR017871">
    <property type="entry name" value="ABC_transporter-like_CS"/>
</dbReference>